<evidence type="ECO:0000313" key="2">
    <source>
        <dbReference type="EMBL" id="GAG24577.1"/>
    </source>
</evidence>
<sequence>DAGDTVTYDVYFGTSSIPPLVSNDQSGTTYDPETLSNNTKYYWKIVAEDNHGATTSGSVWEFTTSEEVPADCPWLSVSPTSGSVQPGNSATITVTIDTTGLAEEDYSAEIVIASNDPDEDPKIVPVTLHVGEELDSWSYDEGGNGYIEIDELLPAISDYIGGEITISQLLEIISLYISHTPKS</sequence>
<protein>
    <recommendedName>
        <fullName evidence="1">BACON domain-containing protein</fullName>
    </recommendedName>
</protein>
<dbReference type="Pfam" id="PF19190">
    <property type="entry name" value="BACON_2"/>
    <property type="match status" value="1"/>
</dbReference>
<accession>X0WMX3</accession>
<gene>
    <name evidence="2" type="ORF">S01H1_49732</name>
</gene>
<name>X0WMX3_9ZZZZ</name>
<reference evidence="2" key="1">
    <citation type="journal article" date="2014" name="Front. Microbiol.">
        <title>High frequency of phylogenetically diverse reductive dehalogenase-homologous genes in deep subseafloor sedimentary metagenomes.</title>
        <authorList>
            <person name="Kawai M."/>
            <person name="Futagami T."/>
            <person name="Toyoda A."/>
            <person name="Takaki Y."/>
            <person name="Nishi S."/>
            <person name="Hori S."/>
            <person name="Arai W."/>
            <person name="Tsubouchi T."/>
            <person name="Morono Y."/>
            <person name="Uchiyama I."/>
            <person name="Ito T."/>
            <person name="Fujiyama A."/>
            <person name="Inagaki F."/>
            <person name="Takami H."/>
        </authorList>
    </citation>
    <scope>NUCLEOTIDE SEQUENCE</scope>
    <source>
        <strain evidence="2">Expedition CK06-06</strain>
    </source>
</reference>
<feature type="domain" description="BACON" evidence="1">
    <location>
        <begin position="54"/>
        <end position="108"/>
    </location>
</feature>
<feature type="non-terminal residue" evidence="2">
    <location>
        <position position="1"/>
    </location>
</feature>
<evidence type="ECO:0000259" key="1">
    <source>
        <dbReference type="Pfam" id="PF19190"/>
    </source>
</evidence>
<dbReference type="InterPro" id="IPR013783">
    <property type="entry name" value="Ig-like_fold"/>
</dbReference>
<comment type="caution">
    <text evidence="2">The sequence shown here is derived from an EMBL/GenBank/DDBJ whole genome shotgun (WGS) entry which is preliminary data.</text>
</comment>
<proteinExistence type="predicted"/>
<dbReference type="Gene3D" id="2.60.40.10">
    <property type="entry name" value="Immunoglobulins"/>
    <property type="match status" value="2"/>
</dbReference>
<dbReference type="EMBL" id="BARS01032005">
    <property type="protein sequence ID" value="GAG24577.1"/>
    <property type="molecule type" value="Genomic_DNA"/>
</dbReference>
<dbReference type="InterPro" id="IPR024361">
    <property type="entry name" value="BACON"/>
</dbReference>
<dbReference type="AlphaFoldDB" id="X0WMX3"/>
<organism evidence="2">
    <name type="scientific">marine sediment metagenome</name>
    <dbReference type="NCBI Taxonomy" id="412755"/>
    <lineage>
        <taxon>unclassified sequences</taxon>
        <taxon>metagenomes</taxon>
        <taxon>ecological metagenomes</taxon>
    </lineage>
</organism>